<dbReference type="Proteomes" id="UP000019148">
    <property type="component" value="Unassembled WGS sequence"/>
</dbReference>
<gene>
    <name evidence="9" type="ORF">BDCR2A_02025</name>
</gene>
<keyword evidence="3" id="KW-0732">Signal</keyword>
<evidence type="ECO:0000256" key="7">
    <source>
        <dbReference type="ARBA" id="ARBA00023288"/>
    </source>
</evidence>
<dbReference type="InterPro" id="IPR000680">
    <property type="entry name" value="Borrelia_lipo"/>
</dbReference>
<dbReference type="PATRIC" id="fig|1432657.3.peg.1871"/>
<name>W6TFM0_9SPIR</name>
<dbReference type="EMBL" id="AZIT01000119">
    <property type="protein sequence ID" value="ETZ17060.1"/>
    <property type="molecule type" value="Genomic_DNA"/>
</dbReference>
<comment type="function">
    <text evidence="1 8">The Vlp and Vsp proteins are antigenically distinct proteins, only one vlp or vsp gene is transcriptionally active at any one time. Switching between these genes is a mechanism of host immune response evasion.</text>
</comment>
<evidence type="ECO:0000313" key="9">
    <source>
        <dbReference type="EMBL" id="ETZ17060.1"/>
    </source>
</evidence>
<organism evidence="9 10">
    <name type="scientific">Borrelia duttonii CR2A</name>
    <dbReference type="NCBI Taxonomy" id="1432657"/>
    <lineage>
        <taxon>Bacteria</taxon>
        <taxon>Pseudomonadati</taxon>
        <taxon>Spirochaetota</taxon>
        <taxon>Spirochaetia</taxon>
        <taxon>Spirochaetales</taxon>
        <taxon>Borreliaceae</taxon>
        <taxon>Borrelia</taxon>
    </lineage>
</organism>
<protein>
    <recommendedName>
        <fullName evidence="8">Variable large protein</fullName>
    </recommendedName>
</protein>
<evidence type="ECO:0000256" key="1">
    <source>
        <dbReference type="ARBA" id="ARBA00003932"/>
    </source>
</evidence>
<evidence type="ECO:0000313" key="10">
    <source>
        <dbReference type="Proteomes" id="UP000019148"/>
    </source>
</evidence>
<keyword evidence="6 8" id="KW-0998">Cell outer membrane</keyword>
<accession>W6TFM0</accession>
<keyword evidence="7 8" id="KW-0449">Lipoprotein</keyword>
<comment type="subcellular location">
    <subcellularLocation>
        <location evidence="2 8">Cell outer membrane</location>
        <topology evidence="2 8">Lipid-anchor</topology>
    </subcellularLocation>
</comment>
<evidence type="ECO:0000256" key="4">
    <source>
        <dbReference type="ARBA" id="ARBA00023136"/>
    </source>
</evidence>
<proteinExistence type="predicted"/>
<evidence type="ECO:0000256" key="3">
    <source>
        <dbReference type="ARBA" id="ARBA00022729"/>
    </source>
</evidence>
<reference evidence="9 10" key="1">
    <citation type="submission" date="2013-12" db="EMBL/GenBank/DDBJ databases">
        <title>Comparative genomics of relapsing fever spirochetes.</title>
        <authorList>
            <person name="Schwan T.G."/>
            <person name="Raffel S.J."/>
            <person name="Porcella S.F."/>
        </authorList>
    </citation>
    <scope>NUCLEOTIDE SEQUENCE [LARGE SCALE GENOMIC DNA]</scope>
    <source>
        <strain evidence="9 10">CR2A</strain>
    </source>
</reference>
<evidence type="ECO:0000256" key="6">
    <source>
        <dbReference type="ARBA" id="ARBA00023237"/>
    </source>
</evidence>
<evidence type="ECO:0000256" key="5">
    <source>
        <dbReference type="ARBA" id="ARBA00023139"/>
    </source>
</evidence>
<dbReference type="GO" id="GO:0009279">
    <property type="term" value="C:cell outer membrane"/>
    <property type="evidence" value="ECO:0007669"/>
    <property type="project" value="UniProtKB-SubCell"/>
</dbReference>
<sequence>MVKDNGDVAKLAKEIIGNVDTAPKDGTIAGAIVLRAMAKNGKFANGDNANDVSISVKGAATSSVTKALDTLTVAIRKTIDAGLKEVKDSNEN</sequence>
<evidence type="ECO:0000256" key="2">
    <source>
        <dbReference type="ARBA" id="ARBA00004459"/>
    </source>
</evidence>
<comment type="caution">
    <text evidence="9">The sequence shown here is derived from an EMBL/GenBank/DDBJ whole genome shotgun (WGS) entry which is preliminary data.</text>
</comment>
<evidence type="ECO:0000256" key="8">
    <source>
        <dbReference type="RuleBase" id="RU363105"/>
    </source>
</evidence>
<keyword evidence="5 8" id="KW-0564">Palmitate</keyword>
<keyword evidence="4 8" id="KW-0472">Membrane</keyword>
<dbReference type="AlphaFoldDB" id="W6TFM0"/>
<dbReference type="Pfam" id="PF00921">
    <property type="entry name" value="Lipoprotein_2"/>
    <property type="match status" value="1"/>
</dbReference>
<dbReference type="SUPFAM" id="SSF74748">
    <property type="entry name" value="Variable surface antigen VlsE"/>
    <property type="match status" value="1"/>
</dbReference>